<feature type="transmembrane region" description="Helical" evidence="8">
    <location>
        <begin position="420"/>
        <end position="441"/>
    </location>
</feature>
<dbReference type="Gene3D" id="1.20.1250.20">
    <property type="entry name" value="MFS general substrate transporter like domains"/>
    <property type="match status" value="1"/>
</dbReference>
<comment type="similarity">
    <text evidence="2">Belongs to the SLC43A transporter (TC 2.A.1.44) family.</text>
</comment>
<feature type="transmembrane region" description="Helical" evidence="8">
    <location>
        <begin position="345"/>
        <end position="369"/>
    </location>
</feature>
<gene>
    <name evidence="9" type="ORF">Vbra_4720</name>
</gene>
<dbReference type="InterPro" id="IPR036259">
    <property type="entry name" value="MFS_trans_sf"/>
</dbReference>
<evidence type="ECO:0000256" key="8">
    <source>
        <dbReference type="SAM" id="Phobius"/>
    </source>
</evidence>
<evidence type="ECO:0000256" key="5">
    <source>
        <dbReference type="ARBA" id="ARBA00022970"/>
    </source>
</evidence>
<organism evidence="9 10">
    <name type="scientific">Vitrella brassicaformis (strain CCMP3155)</name>
    <dbReference type="NCBI Taxonomy" id="1169540"/>
    <lineage>
        <taxon>Eukaryota</taxon>
        <taxon>Sar</taxon>
        <taxon>Alveolata</taxon>
        <taxon>Colpodellida</taxon>
        <taxon>Vitrellaceae</taxon>
        <taxon>Vitrella</taxon>
    </lineage>
</organism>
<reference evidence="9 10" key="1">
    <citation type="submission" date="2014-11" db="EMBL/GenBank/DDBJ databases">
        <authorList>
            <person name="Zhu J."/>
            <person name="Qi W."/>
            <person name="Song R."/>
        </authorList>
    </citation>
    <scope>NUCLEOTIDE SEQUENCE [LARGE SCALE GENOMIC DNA]</scope>
</reference>
<dbReference type="OrthoDB" id="72875at2759"/>
<dbReference type="OMA" id="IQMLRLN"/>
<dbReference type="Pfam" id="PF07690">
    <property type="entry name" value="MFS_1"/>
    <property type="match status" value="1"/>
</dbReference>
<feature type="transmembrane region" description="Helical" evidence="8">
    <location>
        <begin position="265"/>
        <end position="291"/>
    </location>
</feature>
<dbReference type="Proteomes" id="UP000041254">
    <property type="component" value="Unassembled WGS sequence"/>
</dbReference>
<keyword evidence="10" id="KW-1185">Reference proteome</keyword>
<evidence type="ECO:0000256" key="6">
    <source>
        <dbReference type="ARBA" id="ARBA00022989"/>
    </source>
</evidence>
<dbReference type="PANTHER" id="PTHR20772">
    <property type="entry name" value="PROTEIN FMP42"/>
    <property type="match status" value="1"/>
</dbReference>
<evidence type="ECO:0000256" key="7">
    <source>
        <dbReference type="ARBA" id="ARBA00023136"/>
    </source>
</evidence>
<dbReference type="InParanoid" id="A0A0G4EBB9"/>
<keyword evidence="3" id="KW-0813">Transport</keyword>
<sequence length="559" mass="60390">MASSAAAALSVLSCISAFLLSGLVFGWQPIQLLLMREGVYEDLCDEGVMGCPAQLRKLSEIFTLASFLVSLIALPAGLFLDRFGPRPTVALSGVLIIGGLVLFGISDSQLDMFSLGYALMGVGGVLTQFAAFPVSFLIPAYQSLILAGINCCFDASCLVFQVFLSLHEWTGLPRRVMFLSYSVIAFAILAPIIVLWTLVDRAKSSSTSGGKLKVEDELNGYVALGDTEAVLLAYDVQHEMQQLHSAKDEEDLSGMTLYQQFCSSAFWTILVYTCLGMLRTSLYIACVGIVLNTYGDAAGGYVYINLFGVLLPLGVFLAPVIGWTVDSIGCLNTLQLTNALSVLNYGLSLVPSLQVQAANFIVFTTYRAFLYAMTATFNAKTFGLATMGRVMGVCNCVSAFTILIQPYFISMIFSTFNGQIFVPFMTIVMAGVALALVNEAYRWHVRSKRRGLRAASPGDNPVSLVAPSHMGVDESALHPPHDEMLGYLGRFTCKRTSSGFDEVPWHDGAMSIERRLSVTSPMAHSVRARGRGSEDYTSDVAVRSDGETAMSTAANTVVM</sequence>
<dbReference type="GO" id="GO:0006865">
    <property type="term" value="P:amino acid transport"/>
    <property type="evidence" value="ECO:0007669"/>
    <property type="project" value="UniProtKB-KW"/>
</dbReference>
<comment type="subcellular location">
    <subcellularLocation>
        <location evidence="1">Membrane</location>
        <topology evidence="1">Multi-pass membrane protein</topology>
    </subcellularLocation>
</comment>
<evidence type="ECO:0000313" key="10">
    <source>
        <dbReference type="Proteomes" id="UP000041254"/>
    </source>
</evidence>
<keyword evidence="4 8" id="KW-0812">Transmembrane</keyword>
<protein>
    <recommendedName>
        <fullName evidence="11">Major facilitator superfamily (MFS) profile domain-containing protein</fullName>
    </recommendedName>
</protein>
<dbReference type="SUPFAM" id="SSF103473">
    <property type="entry name" value="MFS general substrate transporter"/>
    <property type="match status" value="1"/>
</dbReference>
<evidence type="ECO:0008006" key="11">
    <source>
        <dbReference type="Google" id="ProtNLM"/>
    </source>
</evidence>
<evidence type="ECO:0000256" key="3">
    <source>
        <dbReference type="ARBA" id="ARBA00022448"/>
    </source>
</evidence>
<dbReference type="GO" id="GO:0022857">
    <property type="term" value="F:transmembrane transporter activity"/>
    <property type="evidence" value="ECO:0007669"/>
    <property type="project" value="InterPro"/>
</dbReference>
<proteinExistence type="inferred from homology"/>
<keyword evidence="6 8" id="KW-1133">Transmembrane helix</keyword>
<evidence type="ECO:0000256" key="4">
    <source>
        <dbReference type="ARBA" id="ARBA00022692"/>
    </source>
</evidence>
<dbReference type="VEuPathDB" id="CryptoDB:Vbra_4720"/>
<feature type="transmembrane region" description="Helical" evidence="8">
    <location>
        <begin position="6"/>
        <end position="27"/>
    </location>
</feature>
<dbReference type="EMBL" id="CDMY01000086">
    <property type="protein sequence ID" value="CEL92555.1"/>
    <property type="molecule type" value="Genomic_DNA"/>
</dbReference>
<feature type="transmembrane region" description="Helical" evidence="8">
    <location>
        <begin position="86"/>
        <end position="105"/>
    </location>
</feature>
<dbReference type="STRING" id="1169540.A0A0G4EBB9"/>
<evidence type="ECO:0000256" key="2">
    <source>
        <dbReference type="ARBA" id="ARBA00006595"/>
    </source>
</evidence>
<dbReference type="InterPro" id="IPR052599">
    <property type="entry name" value="SLC43A_AATransporter"/>
</dbReference>
<dbReference type="PANTHER" id="PTHR20772:SF2">
    <property type="entry name" value="PROTEIN FMP42"/>
    <property type="match status" value="1"/>
</dbReference>
<evidence type="ECO:0000313" key="9">
    <source>
        <dbReference type="EMBL" id="CEL92555.1"/>
    </source>
</evidence>
<feature type="transmembrane region" description="Helical" evidence="8">
    <location>
        <begin position="144"/>
        <end position="166"/>
    </location>
</feature>
<feature type="transmembrane region" description="Helical" evidence="8">
    <location>
        <begin position="61"/>
        <end position="80"/>
    </location>
</feature>
<dbReference type="InterPro" id="IPR011701">
    <property type="entry name" value="MFS"/>
</dbReference>
<dbReference type="AlphaFoldDB" id="A0A0G4EBB9"/>
<keyword evidence="5" id="KW-0029">Amino-acid transport</keyword>
<keyword evidence="7 8" id="KW-0472">Membrane</keyword>
<feature type="transmembrane region" description="Helical" evidence="8">
    <location>
        <begin position="303"/>
        <end position="325"/>
    </location>
</feature>
<dbReference type="PhylomeDB" id="A0A0G4EBB9"/>
<dbReference type="GO" id="GO:0016020">
    <property type="term" value="C:membrane"/>
    <property type="evidence" value="ECO:0007669"/>
    <property type="project" value="UniProtKB-SubCell"/>
</dbReference>
<name>A0A0G4EBB9_VITBC</name>
<feature type="transmembrane region" description="Helical" evidence="8">
    <location>
        <begin position="117"/>
        <end position="138"/>
    </location>
</feature>
<accession>A0A0G4EBB9</accession>
<feature type="transmembrane region" description="Helical" evidence="8">
    <location>
        <begin position="390"/>
        <end position="408"/>
    </location>
</feature>
<evidence type="ECO:0000256" key="1">
    <source>
        <dbReference type="ARBA" id="ARBA00004141"/>
    </source>
</evidence>
<feature type="transmembrane region" description="Helical" evidence="8">
    <location>
        <begin position="178"/>
        <end position="199"/>
    </location>
</feature>